<feature type="domain" description="GED" evidence="1">
    <location>
        <begin position="343"/>
        <end position="436"/>
    </location>
</feature>
<dbReference type="Proteomes" id="UP000054988">
    <property type="component" value="Unassembled WGS sequence"/>
</dbReference>
<name>A0A0W0FII3_MONRR</name>
<comment type="caution">
    <text evidence="2">The sequence shown here is derived from an EMBL/GenBank/DDBJ whole genome shotgun (WGS) entry which is preliminary data.</text>
</comment>
<dbReference type="Gene3D" id="3.40.50.300">
    <property type="entry name" value="P-loop containing nucleotide triphosphate hydrolases"/>
    <property type="match status" value="1"/>
</dbReference>
<dbReference type="GO" id="GO:0031623">
    <property type="term" value="P:receptor internalization"/>
    <property type="evidence" value="ECO:0007669"/>
    <property type="project" value="TreeGrafter"/>
</dbReference>
<evidence type="ECO:0000313" key="2">
    <source>
        <dbReference type="EMBL" id="KTB36126.1"/>
    </source>
</evidence>
<dbReference type="EMBL" id="LATX01001922">
    <property type="protein sequence ID" value="KTB36126.1"/>
    <property type="molecule type" value="Genomic_DNA"/>
</dbReference>
<sequence>MSDDINNQEAMKFAKEFDTQGLRTIGILTKPDLITSGATGSQVEWRSTLEGRGKYPLKHGYYCVRLPDDAEREKRLTKMESQKLARDFFASTAHGTSSGITISLACPILSRASAIGWWSSLSPISQAPPQNDLTQLLLLVNNFSSEVKSAFNGETHRHLAQTNRVTYSRFKADVWAMGIEFKPYLQDQPHSDADVIKDLDSKEPFDNATTPEWERVDTPVFTQQMDLRDVRKVVHEATAWELPGHVPFHFWVVLEKLVPTYFGKYDVLQNFIRDLTCAEYEACKKDTLDALKSAVGDQQHPLYTQNYEYFSSERTKWRNRFIAASSGGYVPFDDDVRAEYQEELKLMGDVRAYFNVAFKRFIDNIPLLIENRLNRDLARNLPARLIGSIKVGNPEELVDLMAEKVLVRERRRTLKEYVSRLLEIQALVGDVEDLDDLRSVESCGFQRGVRMFMQIELGAAELLAVVARGIFQLHHHLSGRLLS</sequence>
<dbReference type="InterPro" id="IPR003130">
    <property type="entry name" value="GED"/>
</dbReference>
<dbReference type="GO" id="GO:0005525">
    <property type="term" value="F:GTP binding"/>
    <property type="evidence" value="ECO:0007669"/>
    <property type="project" value="InterPro"/>
</dbReference>
<dbReference type="GO" id="GO:0005737">
    <property type="term" value="C:cytoplasm"/>
    <property type="evidence" value="ECO:0007669"/>
    <property type="project" value="TreeGrafter"/>
</dbReference>
<reference evidence="2 3" key="1">
    <citation type="submission" date="2015-12" db="EMBL/GenBank/DDBJ databases">
        <title>Draft genome sequence of Moniliophthora roreri, the causal agent of frosty pod rot of cacao.</title>
        <authorList>
            <person name="Aime M.C."/>
            <person name="Diaz-Valderrama J.R."/>
            <person name="Kijpornyongpan T."/>
            <person name="Phillips-Mora W."/>
        </authorList>
    </citation>
    <scope>NUCLEOTIDE SEQUENCE [LARGE SCALE GENOMIC DNA]</scope>
    <source>
        <strain evidence="2 3">MCA 2952</strain>
    </source>
</reference>
<accession>A0A0W0FII3</accession>
<evidence type="ECO:0000259" key="1">
    <source>
        <dbReference type="PROSITE" id="PS51388"/>
    </source>
</evidence>
<dbReference type="InterPro" id="IPR022812">
    <property type="entry name" value="Dynamin"/>
</dbReference>
<dbReference type="GO" id="GO:0003924">
    <property type="term" value="F:GTPase activity"/>
    <property type="evidence" value="ECO:0007669"/>
    <property type="project" value="InterPro"/>
</dbReference>
<dbReference type="PROSITE" id="PS51388">
    <property type="entry name" value="GED"/>
    <property type="match status" value="1"/>
</dbReference>
<gene>
    <name evidence="2" type="ORF">WG66_11287</name>
</gene>
<dbReference type="PANTHER" id="PTHR11566:SF231">
    <property type="entry name" value="INTERFERON-INDUCED GTP-BINDING PROTEIN MX"/>
    <property type="match status" value="1"/>
</dbReference>
<dbReference type="InterPro" id="IPR027417">
    <property type="entry name" value="P-loop_NTPase"/>
</dbReference>
<dbReference type="InterPro" id="IPR020850">
    <property type="entry name" value="GED_dom"/>
</dbReference>
<dbReference type="GO" id="GO:0005874">
    <property type="term" value="C:microtubule"/>
    <property type="evidence" value="ECO:0007669"/>
    <property type="project" value="TreeGrafter"/>
</dbReference>
<dbReference type="Gene3D" id="1.20.120.1240">
    <property type="entry name" value="Dynamin, middle domain"/>
    <property type="match status" value="2"/>
</dbReference>
<proteinExistence type="predicted"/>
<dbReference type="GO" id="GO:0005886">
    <property type="term" value="C:plasma membrane"/>
    <property type="evidence" value="ECO:0007669"/>
    <property type="project" value="TreeGrafter"/>
</dbReference>
<dbReference type="SUPFAM" id="SSF52540">
    <property type="entry name" value="P-loop containing nucleoside triphosphate hydrolases"/>
    <property type="match status" value="1"/>
</dbReference>
<organism evidence="2 3">
    <name type="scientific">Moniliophthora roreri</name>
    <name type="common">Frosty pod rot fungus</name>
    <name type="synonym">Monilia roreri</name>
    <dbReference type="NCBI Taxonomy" id="221103"/>
    <lineage>
        <taxon>Eukaryota</taxon>
        <taxon>Fungi</taxon>
        <taxon>Dikarya</taxon>
        <taxon>Basidiomycota</taxon>
        <taxon>Agaricomycotina</taxon>
        <taxon>Agaricomycetes</taxon>
        <taxon>Agaricomycetidae</taxon>
        <taxon>Agaricales</taxon>
        <taxon>Marasmiineae</taxon>
        <taxon>Marasmiaceae</taxon>
        <taxon>Moniliophthora</taxon>
    </lineage>
</organism>
<evidence type="ECO:0000313" key="3">
    <source>
        <dbReference type="Proteomes" id="UP000054988"/>
    </source>
</evidence>
<dbReference type="AlphaFoldDB" id="A0A0W0FII3"/>
<dbReference type="Pfam" id="PF02212">
    <property type="entry name" value="GED"/>
    <property type="match status" value="1"/>
</dbReference>
<dbReference type="GO" id="GO:0008017">
    <property type="term" value="F:microtubule binding"/>
    <property type="evidence" value="ECO:0007669"/>
    <property type="project" value="TreeGrafter"/>
</dbReference>
<protein>
    <recommendedName>
        <fullName evidence="1">GED domain-containing protein</fullName>
    </recommendedName>
</protein>
<dbReference type="PANTHER" id="PTHR11566">
    <property type="entry name" value="DYNAMIN"/>
    <property type="match status" value="1"/>
</dbReference>